<organism evidence="2 3">
    <name type="scientific">Vespula vulgaris</name>
    <name type="common">Yellow jacket</name>
    <name type="synonym">Wasp</name>
    <dbReference type="NCBI Taxonomy" id="7454"/>
    <lineage>
        <taxon>Eukaryota</taxon>
        <taxon>Metazoa</taxon>
        <taxon>Ecdysozoa</taxon>
        <taxon>Arthropoda</taxon>
        <taxon>Hexapoda</taxon>
        <taxon>Insecta</taxon>
        <taxon>Pterygota</taxon>
        <taxon>Neoptera</taxon>
        <taxon>Endopterygota</taxon>
        <taxon>Hymenoptera</taxon>
        <taxon>Apocrita</taxon>
        <taxon>Aculeata</taxon>
        <taxon>Vespoidea</taxon>
        <taxon>Vespidae</taxon>
        <taxon>Vespinae</taxon>
        <taxon>Vespula</taxon>
    </lineage>
</organism>
<name>A0A834NHE1_VESVU</name>
<comment type="caution">
    <text evidence="2">The sequence shown here is derived from an EMBL/GenBank/DDBJ whole genome shotgun (WGS) entry which is preliminary data.</text>
</comment>
<sequence>MTKKRTNHDITIRGFSHCPTLNVSKKPMRTAVDNNLRGLERRTKILTLEDTKKKLSHCDGIIEIYRKKIYRTFGRLNKCKRKAMRGLAVLAAVQMAQNHSNNIVNGGDESKTSIESDRSNILGYNISSNSGSTEKNGHFETDLHGHVNILLGGAMLSGVIMVLIVICYCCHKNMKKYRPQEYSHYWRPEPDVHSLEVFTMDSHITVKSKIRPNYF</sequence>
<gene>
    <name evidence="2" type="ORF">HZH66_002060</name>
</gene>
<keyword evidence="1" id="KW-1133">Transmembrane helix</keyword>
<feature type="transmembrane region" description="Helical" evidence="1">
    <location>
        <begin position="149"/>
        <end position="170"/>
    </location>
</feature>
<keyword evidence="3" id="KW-1185">Reference proteome</keyword>
<accession>A0A834NHE1</accession>
<evidence type="ECO:0000313" key="3">
    <source>
        <dbReference type="Proteomes" id="UP000614350"/>
    </source>
</evidence>
<protein>
    <submittedName>
        <fullName evidence="2">Uncharacterized protein</fullName>
    </submittedName>
</protein>
<dbReference type="Proteomes" id="UP000614350">
    <property type="component" value="Unassembled WGS sequence"/>
</dbReference>
<keyword evidence="1" id="KW-0812">Transmembrane</keyword>
<dbReference type="AlphaFoldDB" id="A0A834NHE1"/>
<keyword evidence="1" id="KW-0472">Membrane</keyword>
<reference evidence="2" key="1">
    <citation type="journal article" date="2020" name="G3 (Bethesda)">
        <title>High-Quality Assemblies for Three Invasive Social Wasps from the &lt;i&gt;Vespula&lt;/i&gt; Genus.</title>
        <authorList>
            <person name="Harrop T.W.R."/>
            <person name="Guhlin J."/>
            <person name="McLaughlin G.M."/>
            <person name="Permina E."/>
            <person name="Stockwell P."/>
            <person name="Gilligan J."/>
            <person name="Le Lec M.F."/>
            <person name="Gruber M.A.M."/>
            <person name="Quinn O."/>
            <person name="Lovegrove M."/>
            <person name="Duncan E.J."/>
            <person name="Remnant E.J."/>
            <person name="Van Eeckhoven J."/>
            <person name="Graham B."/>
            <person name="Knapp R.A."/>
            <person name="Langford K.W."/>
            <person name="Kronenberg Z."/>
            <person name="Press M.O."/>
            <person name="Eacker S.M."/>
            <person name="Wilson-Rankin E.E."/>
            <person name="Purcell J."/>
            <person name="Lester P.J."/>
            <person name="Dearden P.K."/>
        </authorList>
    </citation>
    <scope>NUCLEOTIDE SEQUENCE</scope>
    <source>
        <strain evidence="2">Marl-1</strain>
    </source>
</reference>
<evidence type="ECO:0000256" key="1">
    <source>
        <dbReference type="SAM" id="Phobius"/>
    </source>
</evidence>
<dbReference type="EMBL" id="JACSEA010000002">
    <property type="protein sequence ID" value="KAF7407523.1"/>
    <property type="molecule type" value="Genomic_DNA"/>
</dbReference>
<evidence type="ECO:0000313" key="2">
    <source>
        <dbReference type="EMBL" id="KAF7407523.1"/>
    </source>
</evidence>
<proteinExistence type="predicted"/>